<reference evidence="1" key="1">
    <citation type="submission" date="2014-11" db="EMBL/GenBank/DDBJ databases">
        <authorList>
            <person name="Amaro Gonzalez C."/>
        </authorList>
    </citation>
    <scope>NUCLEOTIDE SEQUENCE</scope>
</reference>
<protein>
    <submittedName>
        <fullName evidence="1">Uncharacterized protein</fullName>
    </submittedName>
</protein>
<reference evidence="1" key="2">
    <citation type="journal article" date="2015" name="Fish Shellfish Immunol.">
        <title>Early steps in the European eel (Anguilla anguilla)-Vibrio vulnificus interaction in the gills: Role of the RtxA13 toxin.</title>
        <authorList>
            <person name="Callol A."/>
            <person name="Pajuelo D."/>
            <person name="Ebbesson L."/>
            <person name="Teles M."/>
            <person name="MacKenzie S."/>
            <person name="Amaro C."/>
        </authorList>
    </citation>
    <scope>NUCLEOTIDE SEQUENCE</scope>
</reference>
<dbReference type="AlphaFoldDB" id="A0A0E9R5T6"/>
<name>A0A0E9R5T6_ANGAN</name>
<dbReference type="EMBL" id="GBXM01072241">
    <property type="protein sequence ID" value="JAH36336.1"/>
    <property type="molecule type" value="Transcribed_RNA"/>
</dbReference>
<proteinExistence type="predicted"/>
<dbReference type="EMBL" id="GBXM01084061">
    <property type="protein sequence ID" value="JAH24516.1"/>
    <property type="molecule type" value="Transcribed_RNA"/>
</dbReference>
<organism evidence="1">
    <name type="scientific">Anguilla anguilla</name>
    <name type="common">European freshwater eel</name>
    <name type="synonym">Muraena anguilla</name>
    <dbReference type="NCBI Taxonomy" id="7936"/>
    <lineage>
        <taxon>Eukaryota</taxon>
        <taxon>Metazoa</taxon>
        <taxon>Chordata</taxon>
        <taxon>Craniata</taxon>
        <taxon>Vertebrata</taxon>
        <taxon>Euteleostomi</taxon>
        <taxon>Actinopterygii</taxon>
        <taxon>Neopterygii</taxon>
        <taxon>Teleostei</taxon>
        <taxon>Anguilliformes</taxon>
        <taxon>Anguillidae</taxon>
        <taxon>Anguilla</taxon>
    </lineage>
</organism>
<sequence length="36" mass="4031">MLKLRHTAQWLVSGRPAVSDSCPYCRKQCAVPRSGQ</sequence>
<accession>A0A0E9R5T6</accession>
<evidence type="ECO:0000313" key="1">
    <source>
        <dbReference type="EMBL" id="JAH24516.1"/>
    </source>
</evidence>